<dbReference type="InterPro" id="IPR042171">
    <property type="entry name" value="Acyl-CoA_hotdog"/>
</dbReference>
<dbReference type="Pfam" id="PF13622">
    <property type="entry name" value="4HBT_3"/>
    <property type="match status" value="1"/>
</dbReference>
<evidence type="ECO:0000259" key="2">
    <source>
        <dbReference type="Pfam" id="PF20789"/>
    </source>
</evidence>
<dbReference type="AlphaFoldDB" id="A0A1Y1MGG0"/>
<feature type="domain" description="Acyl-CoA thioesterase-like C-terminal" evidence="2">
    <location>
        <begin position="185"/>
        <end position="330"/>
    </location>
</feature>
<dbReference type="Pfam" id="PF20789">
    <property type="entry name" value="4HBT_3C"/>
    <property type="match status" value="1"/>
</dbReference>
<feature type="domain" description="Acyl-CoA thioesterase-like N-terminal HotDog" evidence="1">
    <location>
        <begin position="32"/>
        <end position="106"/>
    </location>
</feature>
<evidence type="ECO:0000313" key="3">
    <source>
        <dbReference type="EMBL" id="JAV84902.1"/>
    </source>
</evidence>
<protein>
    <recommendedName>
        <fullName evidence="4">Thioesterase family protein</fullName>
    </recommendedName>
</protein>
<sequence length="342" mass="37625">MAPEERPLFADVIKVDKLDSHTYKANLNAAFSIGAVPNGGYTASCMLAAAGTHLAPREQTDTLTTHVEYVNRTSPGIAIITIEDVKLGRQVSTLHLTLWQGDGLLPQAPWVTRGVTRRIMAAYTTQINLRTFTGITLPTGYESTAVDSIPTRPDLQALAKTGGDEIWEESKVPGQLTKMMSSLNNWRFFVPRKGPLTPGVMDVWLCLSSGELITQATLPYVVDSFPYNLHLFLVSPELRAMVESPVGDEAKETDGRRADLQKKNKERAGMWFPTVVMNLENKTALPEQGVEWLNMRITSKQISNGKFDLDIVVRDADGELVALSSHVAMVLSMSRNTAKPSL</sequence>
<proteinExistence type="predicted"/>
<dbReference type="EMBL" id="GEZM01031526">
    <property type="protein sequence ID" value="JAV84902.1"/>
    <property type="molecule type" value="Transcribed_RNA"/>
</dbReference>
<reference evidence="3" key="1">
    <citation type="journal article" date="2016" name="Sci. Rep.">
        <title>Molecular characterization of firefly nuptial gifts: a multi-omics approach sheds light on postcopulatory sexual selection.</title>
        <authorList>
            <person name="Al-Wathiqui N."/>
            <person name="Fallon T.R."/>
            <person name="South A."/>
            <person name="Weng J.K."/>
            <person name="Lewis S.M."/>
        </authorList>
    </citation>
    <scope>NUCLEOTIDE SEQUENCE</scope>
</reference>
<dbReference type="PANTHER" id="PTHR38110">
    <property type="entry name" value="CHROMOSOME 23, WHOLE GENOME SHOTGUN SEQUENCE"/>
    <property type="match status" value="1"/>
</dbReference>
<evidence type="ECO:0008006" key="4">
    <source>
        <dbReference type="Google" id="ProtNLM"/>
    </source>
</evidence>
<dbReference type="InterPro" id="IPR029069">
    <property type="entry name" value="HotDog_dom_sf"/>
</dbReference>
<dbReference type="PANTHER" id="PTHR38110:SF1">
    <property type="entry name" value="THIOESTERASE DOMAIN-CONTAINING PROTEIN"/>
    <property type="match status" value="1"/>
</dbReference>
<dbReference type="SUPFAM" id="SSF54637">
    <property type="entry name" value="Thioesterase/thiol ester dehydrase-isomerase"/>
    <property type="match status" value="1"/>
</dbReference>
<dbReference type="InterPro" id="IPR049450">
    <property type="entry name" value="ACOT8-like_C"/>
</dbReference>
<dbReference type="InterPro" id="IPR049449">
    <property type="entry name" value="TesB_ACOT8-like_N"/>
</dbReference>
<dbReference type="Gene3D" id="2.40.160.210">
    <property type="entry name" value="Acyl-CoA thioesterase, double hotdog domain"/>
    <property type="match status" value="2"/>
</dbReference>
<dbReference type="InterPro" id="IPR052389">
    <property type="entry name" value="Sec_Metab_Biosynth-Assoc"/>
</dbReference>
<organism evidence="3">
    <name type="scientific">Photinus pyralis</name>
    <name type="common">Common eastern firefly</name>
    <name type="synonym">Lampyris pyralis</name>
    <dbReference type="NCBI Taxonomy" id="7054"/>
    <lineage>
        <taxon>Eukaryota</taxon>
        <taxon>Metazoa</taxon>
        <taxon>Ecdysozoa</taxon>
        <taxon>Arthropoda</taxon>
        <taxon>Hexapoda</taxon>
        <taxon>Insecta</taxon>
        <taxon>Pterygota</taxon>
        <taxon>Neoptera</taxon>
        <taxon>Endopterygota</taxon>
        <taxon>Coleoptera</taxon>
        <taxon>Polyphaga</taxon>
        <taxon>Elateriformia</taxon>
        <taxon>Elateroidea</taxon>
        <taxon>Lampyridae</taxon>
        <taxon>Lampyrinae</taxon>
        <taxon>Photinus</taxon>
    </lineage>
</organism>
<accession>A0A1Y1MGG0</accession>
<name>A0A1Y1MGG0_PHOPY</name>
<evidence type="ECO:0000259" key="1">
    <source>
        <dbReference type="Pfam" id="PF13622"/>
    </source>
</evidence>